<dbReference type="SUPFAM" id="SSF52172">
    <property type="entry name" value="CheY-like"/>
    <property type="match status" value="1"/>
</dbReference>
<evidence type="ECO:0000259" key="2">
    <source>
        <dbReference type="SMART" id="SM00421"/>
    </source>
</evidence>
<dbReference type="EMBL" id="JACGXL010000007">
    <property type="protein sequence ID" value="MBA8889477.1"/>
    <property type="molecule type" value="Genomic_DNA"/>
</dbReference>
<dbReference type="GO" id="GO:0006355">
    <property type="term" value="P:regulation of DNA-templated transcription"/>
    <property type="evidence" value="ECO:0007669"/>
    <property type="project" value="InterPro"/>
</dbReference>
<dbReference type="PANTHER" id="PTHR43214">
    <property type="entry name" value="TWO-COMPONENT RESPONSE REGULATOR"/>
    <property type="match status" value="1"/>
</dbReference>
<dbReference type="SMART" id="SM00421">
    <property type="entry name" value="HTH_LUXR"/>
    <property type="match status" value="1"/>
</dbReference>
<dbReference type="PRINTS" id="PR00038">
    <property type="entry name" value="HTHLUXR"/>
</dbReference>
<dbReference type="SUPFAM" id="SSF46894">
    <property type="entry name" value="C-terminal effector domain of the bipartite response regulators"/>
    <property type="match status" value="1"/>
</dbReference>
<reference evidence="3 4" key="1">
    <citation type="submission" date="2020-07" db="EMBL/GenBank/DDBJ databases">
        <title>Genomic Encyclopedia of Type Strains, Phase IV (KMG-V): Genome sequencing to study the core and pangenomes of soil and plant-associated prokaryotes.</title>
        <authorList>
            <person name="Whitman W."/>
        </authorList>
    </citation>
    <scope>NUCLEOTIDE SEQUENCE [LARGE SCALE GENOMIC DNA]</scope>
    <source>
        <strain evidence="3 4">RH2WT43</strain>
    </source>
</reference>
<dbReference type="InterPro" id="IPR011006">
    <property type="entry name" value="CheY-like_superfamily"/>
</dbReference>
<evidence type="ECO:0000313" key="4">
    <source>
        <dbReference type="Proteomes" id="UP000550401"/>
    </source>
</evidence>
<evidence type="ECO:0000256" key="1">
    <source>
        <dbReference type="ARBA" id="ARBA00023125"/>
    </source>
</evidence>
<accession>A0A839EXP9</accession>
<keyword evidence="1 3" id="KW-0238">DNA-binding</keyword>
<dbReference type="RefSeq" id="WP_182532524.1">
    <property type="nucleotide sequence ID" value="NZ_JACGXL010000007.1"/>
</dbReference>
<keyword evidence="4" id="KW-1185">Reference proteome</keyword>
<feature type="domain" description="HTH luxR-type" evidence="2">
    <location>
        <begin position="137"/>
        <end position="194"/>
    </location>
</feature>
<dbReference type="InterPro" id="IPR000792">
    <property type="entry name" value="Tscrpt_reg_LuxR_C"/>
</dbReference>
<dbReference type="Proteomes" id="UP000550401">
    <property type="component" value="Unassembled WGS sequence"/>
</dbReference>
<proteinExistence type="predicted"/>
<dbReference type="AlphaFoldDB" id="A0A839EXP9"/>
<dbReference type="PANTHER" id="PTHR43214:SF43">
    <property type="entry name" value="TWO-COMPONENT RESPONSE REGULATOR"/>
    <property type="match status" value="1"/>
</dbReference>
<organism evidence="3 4">
    <name type="scientific">Dokdonella fugitiva</name>
    <dbReference type="NCBI Taxonomy" id="328517"/>
    <lineage>
        <taxon>Bacteria</taxon>
        <taxon>Pseudomonadati</taxon>
        <taxon>Pseudomonadota</taxon>
        <taxon>Gammaproteobacteria</taxon>
        <taxon>Lysobacterales</taxon>
        <taxon>Rhodanobacteraceae</taxon>
        <taxon>Dokdonella</taxon>
    </lineage>
</organism>
<name>A0A839EXP9_9GAMM</name>
<dbReference type="Gene3D" id="3.40.50.2300">
    <property type="match status" value="1"/>
</dbReference>
<gene>
    <name evidence="3" type="ORF">FHW12_003723</name>
</gene>
<dbReference type="Pfam" id="PF00196">
    <property type="entry name" value="GerE"/>
    <property type="match status" value="1"/>
</dbReference>
<dbReference type="InterPro" id="IPR039420">
    <property type="entry name" value="WalR-like"/>
</dbReference>
<dbReference type="InterPro" id="IPR016032">
    <property type="entry name" value="Sig_transdc_resp-reg_C-effctor"/>
</dbReference>
<sequence>MVVASTNPIWLTGFLHLVEGLRGVELVGVSETARDALGALEEMQPDMLVLDLRLVEPLRALHRPRYRVPRVVIVGDRAHSGTRPSFGRECTCGYFNERVAWPEISDGLTHVARCTEERAGAERCQACPVARSHRRPRLPLSDRETEVFERLGWGEGPSAIARSLGLQVKTVDSHREALKHKLGLRSALELRDAAAAWRDGHLLPGVVVDPA</sequence>
<protein>
    <submittedName>
        <fullName evidence="3">DNA-binding NarL/FixJ family response regulator</fullName>
    </submittedName>
</protein>
<evidence type="ECO:0000313" key="3">
    <source>
        <dbReference type="EMBL" id="MBA8889477.1"/>
    </source>
</evidence>
<dbReference type="GO" id="GO:0003677">
    <property type="term" value="F:DNA binding"/>
    <property type="evidence" value="ECO:0007669"/>
    <property type="project" value="UniProtKB-KW"/>
</dbReference>
<comment type="caution">
    <text evidence="3">The sequence shown here is derived from an EMBL/GenBank/DDBJ whole genome shotgun (WGS) entry which is preliminary data.</text>
</comment>